<dbReference type="InterPro" id="IPR008969">
    <property type="entry name" value="CarboxyPept-like_regulatory"/>
</dbReference>
<keyword evidence="12" id="KW-0675">Receptor</keyword>
<evidence type="ECO:0000256" key="9">
    <source>
        <dbReference type="SAM" id="SignalP"/>
    </source>
</evidence>
<dbReference type="PANTHER" id="PTHR40980:SF4">
    <property type="entry name" value="TONB-DEPENDENT RECEPTOR-LIKE BETA-BARREL DOMAIN-CONTAINING PROTEIN"/>
    <property type="match status" value="1"/>
</dbReference>
<evidence type="ECO:0000313" key="12">
    <source>
        <dbReference type="EMBL" id="PHN08357.1"/>
    </source>
</evidence>
<feature type="compositionally biased region" description="Low complexity" evidence="8">
    <location>
        <begin position="838"/>
        <end position="857"/>
    </location>
</feature>
<dbReference type="Gene3D" id="2.40.170.20">
    <property type="entry name" value="TonB-dependent receptor, beta-barrel domain"/>
    <property type="match status" value="1"/>
</dbReference>
<feature type="domain" description="TonB-dependent receptor plug" evidence="10">
    <location>
        <begin position="147"/>
        <end position="236"/>
    </location>
</feature>
<keyword evidence="9" id="KW-0732">Signal</keyword>
<feature type="chain" id="PRO_5013062032" evidence="9">
    <location>
        <begin position="20"/>
        <end position="962"/>
    </location>
</feature>
<dbReference type="PROSITE" id="PS52016">
    <property type="entry name" value="TONB_DEPENDENT_REC_3"/>
    <property type="match status" value="1"/>
</dbReference>
<keyword evidence="2 7" id="KW-0813">Transport</keyword>
<keyword evidence="4 7" id="KW-0812">Transmembrane</keyword>
<dbReference type="InterPro" id="IPR036942">
    <property type="entry name" value="Beta-barrel_TonB_sf"/>
</dbReference>
<dbReference type="SUPFAM" id="SSF49464">
    <property type="entry name" value="Carboxypeptidase regulatory domain-like"/>
    <property type="match status" value="1"/>
</dbReference>
<comment type="subcellular location">
    <subcellularLocation>
        <location evidence="1 7">Cell outer membrane</location>
        <topology evidence="1 7">Multi-pass membrane protein</topology>
    </subcellularLocation>
</comment>
<evidence type="ECO:0000259" key="10">
    <source>
        <dbReference type="Pfam" id="PF07715"/>
    </source>
</evidence>
<gene>
    <name evidence="12" type="ORF">CRP01_00140</name>
</gene>
<feature type="region of interest" description="Disordered" evidence="8">
    <location>
        <begin position="808"/>
        <end position="868"/>
    </location>
</feature>
<dbReference type="Proteomes" id="UP000223913">
    <property type="component" value="Unassembled WGS sequence"/>
</dbReference>
<dbReference type="Pfam" id="PF13620">
    <property type="entry name" value="CarboxypepD_reg"/>
    <property type="match status" value="1"/>
</dbReference>
<accession>A0A2D0NIT5</accession>
<comment type="caution">
    <text evidence="12">The sequence shown here is derived from an EMBL/GenBank/DDBJ whole genome shotgun (WGS) entry which is preliminary data.</text>
</comment>
<evidence type="ECO:0000256" key="8">
    <source>
        <dbReference type="SAM" id="MobiDB-lite"/>
    </source>
</evidence>
<dbReference type="AlphaFoldDB" id="A0A2D0NIT5"/>
<dbReference type="SUPFAM" id="SSF56935">
    <property type="entry name" value="Porins"/>
    <property type="match status" value="1"/>
</dbReference>
<dbReference type="GO" id="GO:0009279">
    <property type="term" value="C:cell outer membrane"/>
    <property type="evidence" value="ECO:0007669"/>
    <property type="project" value="UniProtKB-SubCell"/>
</dbReference>
<feature type="domain" description="Outer membrane protein beta-barrel" evidence="11">
    <location>
        <begin position="391"/>
        <end position="797"/>
    </location>
</feature>
<comment type="similarity">
    <text evidence="7">Belongs to the TonB-dependent receptor family.</text>
</comment>
<dbReference type="InterPro" id="IPR037066">
    <property type="entry name" value="Plug_dom_sf"/>
</dbReference>
<evidence type="ECO:0000256" key="2">
    <source>
        <dbReference type="ARBA" id="ARBA00022448"/>
    </source>
</evidence>
<dbReference type="InterPro" id="IPR039426">
    <property type="entry name" value="TonB-dep_rcpt-like"/>
</dbReference>
<dbReference type="OrthoDB" id="8764943at2"/>
<protein>
    <submittedName>
        <fullName evidence="12">TonB-dependent receptor</fullName>
    </submittedName>
</protein>
<dbReference type="RefSeq" id="WP_099147949.1">
    <property type="nucleotide sequence ID" value="NZ_PDUD01000001.1"/>
</dbReference>
<reference evidence="12 13" key="1">
    <citation type="submission" date="2017-10" db="EMBL/GenBank/DDBJ databases">
        <title>The draft genome sequence of Lewinella nigricans NBRC 102662.</title>
        <authorList>
            <person name="Wang K."/>
        </authorList>
    </citation>
    <scope>NUCLEOTIDE SEQUENCE [LARGE SCALE GENOMIC DNA]</scope>
    <source>
        <strain evidence="12 13">NBRC 102662</strain>
    </source>
</reference>
<sequence length="962" mass="106456">MKKLLLSLSLLFTLVFSYAQFPGQSSGTSLRTKGIARIAGTVLDSEGGSGVEFATISLFLTDKNELIDGTITDDKGKFSLNDLIDGNYYIEISYLGFEKKVLENIVIEKERNVDLEAVALSQGANVLDEVTVTSDRSLIEEKVDRMVYNAEKDNLAKGGDAADVLRKVPLLQVDLEGNVSIRGSSNIRVLINNKPSTIVAASIADALKMLPADMIKSVEVITSPSAKYDAEGSGGIINIITKKNDLEGYYLNLNTGVGLRGSNLGLNGSYRRGRFGLTLGGFGRAFYNKAETDITQATTLNDMVNLTKQFSDASDNGIFGRYNLGFDYDLDKTQFLSGGIRYGVRRFSRDQLQTTEIYRNDELFSTNLRDINSLRYSGTIDLNLDYLKSFKPQQELSISTLYSRTNENSNFVSDNLDANQSFLNSLKNLDDNLNEEITLQADFITPFGDNQIFEVGAKGILRMVNSDYSYLFAETPNSFTQDFNRPAGTLDYSQNVAAAYTSYTYSTPSKYTFKAGLRWERTAIEATQDNENIQIPDYSNLVPSINASKKLGGLTTLKLGYNRRIQRPWLRQLNPNVNIQNSQNIEVGNPNLRPELTDNIELALSTMVKKTYLNISVFGRLTDNAINQIRFPIDSIPGAILSTYENIGREQAIGMNLFANINISDKWSVNGGVDIDYARLNGQVTGLDGTSITAENSGFNYGGRLMSQLKLDGGWSMQAFTFMRGRRVELQGNRGGFGMYALGVNKDFKNDRGSYGIALENFASRGWNVRSELDAVAFSQVSNMYLLNRSVKINFTYKFGQMDFRNTRKTRSVRNDDLMGDGGGDMQGGGMQGGNESAAPARNNRAARRNNQAAKPATSGTSTPMPEGKALDFSGTWKGVAQGPMGEMEQTFVFSIDGEQLTGTIETRMGKQDIKNGKVEGGQFSFEVTFRNFNISYNGVVLEENKLMLKNERMEMTLDRVQ</sequence>
<dbReference type="Gene3D" id="2.60.40.1120">
    <property type="entry name" value="Carboxypeptidase-like, regulatory domain"/>
    <property type="match status" value="1"/>
</dbReference>
<feature type="compositionally biased region" description="Gly residues" evidence="8">
    <location>
        <begin position="820"/>
        <end position="833"/>
    </location>
</feature>
<feature type="signal peptide" evidence="9">
    <location>
        <begin position="1"/>
        <end position="19"/>
    </location>
</feature>
<evidence type="ECO:0000256" key="6">
    <source>
        <dbReference type="ARBA" id="ARBA00023237"/>
    </source>
</evidence>
<proteinExistence type="inferred from homology"/>
<evidence type="ECO:0000256" key="5">
    <source>
        <dbReference type="ARBA" id="ARBA00023136"/>
    </source>
</evidence>
<evidence type="ECO:0000313" key="13">
    <source>
        <dbReference type="Proteomes" id="UP000223913"/>
    </source>
</evidence>
<dbReference type="PANTHER" id="PTHR40980">
    <property type="entry name" value="PLUG DOMAIN-CONTAINING PROTEIN"/>
    <property type="match status" value="1"/>
</dbReference>
<keyword evidence="13" id="KW-1185">Reference proteome</keyword>
<dbReference type="Pfam" id="PF07715">
    <property type="entry name" value="Plug"/>
    <property type="match status" value="1"/>
</dbReference>
<dbReference type="Pfam" id="PF14905">
    <property type="entry name" value="OMP_b-brl_3"/>
    <property type="match status" value="1"/>
</dbReference>
<organism evidence="12 13">
    <name type="scientific">Flavilitoribacter nigricans (strain ATCC 23147 / DSM 23189 / NBRC 102662 / NCIMB 1420 / SS-2)</name>
    <name type="common">Lewinella nigricans</name>
    <dbReference type="NCBI Taxonomy" id="1122177"/>
    <lineage>
        <taxon>Bacteria</taxon>
        <taxon>Pseudomonadati</taxon>
        <taxon>Bacteroidota</taxon>
        <taxon>Saprospiria</taxon>
        <taxon>Saprospirales</taxon>
        <taxon>Lewinellaceae</taxon>
        <taxon>Flavilitoribacter</taxon>
    </lineage>
</organism>
<keyword evidence="5 7" id="KW-0472">Membrane</keyword>
<keyword evidence="6 7" id="KW-0998">Cell outer membrane</keyword>
<dbReference type="InterPro" id="IPR012910">
    <property type="entry name" value="Plug_dom"/>
</dbReference>
<evidence type="ECO:0000259" key="11">
    <source>
        <dbReference type="Pfam" id="PF14905"/>
    </source>
</evidence>
<evidence type="ECO:0000256" key="1">
    <source>
        <dbReference type="ARBA" id="ARBA00004571"/>
    </source>
</evidence>
<keyword evidence="3 7" id="KW-1134">Transmembrane beta strand</keyword>
<name>A0A2D0NIT5_FLAN2</name>
<dbReference type="Gene3D" id="2.170.130.10">
    <property type="entry name" value="TonB-dependent receptor, plug domain"/>
    <property type="match status" value="1"/>
</dbReference>
<evidence type="ECO:0000256" key="7">
    <source>
        <dbReference type="PROSITE-ProRule" id="PRU01360"/>
    </source>
</evidence>
<evidence type="ECO:0000256" key="4">
    <source>
        <dbReference type="ARBA" id="ARBA00022692"/>
    </source>
</evidence>
<dbReference type="EMBL" id="PDUD01000001">
    <property type="protein sequence ID" value="PHN08357.1"/>
    <property type="molecule type" value="Genomic_DNA"/>
</dbReference>
<dbReference type="InterPro" id="IPR041700">
    <property type="entry name" value="OMP_b-brl_3"/>
</dbReference>
<evidence type="ECO:0000256" key="3">
    <source>
        <dbReference type="ARBA" id="ARBA00022452"/>
    </source>
</evidence>